<evidence type="ECO:0008006" key="3">
    <source>
        <dbReference type="Google" id="ProtNLM"/>
    </source>
</evidence>
<comment type="caution">
    <text evidence="1">The sequence shown here is derived from an EMBL/GenBank/DDBJ whole genome shotgun (WGS) entry which is preliminary data.</text>
</comment>
<gene>
    <name evidence="1" type="ORF">CNF02_12020</name>
</gene>
<dbReference type="InterPro" id="IPR011051">
    <property type="entry name" value="RmlC_Cupin_sf"/>
</dbReference>
<proteinExistence type="predicted"/>
<evidence type="ECO:0000313" key="1">
    <source>
        <dbReference type="EMBL" id="PDH32383.1"/>
    </source>
</evidence>
<sequence>MIDLIDWSRATHPVPQLPVIALILGVLIMLQACQPLAQPDTGSNLSMTNVIEDRPEFVLWTGLELEQRNAQLSRTIRADGSSRETLADYLTPSRSHRFRFIRRDRDGAPEQHDNIEDYVYIQSGQGVILVGGQMLGRTGDLGTEIIGGSRYSVGAGDVLRIPAGLPHAYFPRAGEHLTYVLVRVPAFRGAVAGNPDGQPPELDPPGFGLWRAAELEQRNMTIVERVRPDGSSRATLADYGAGGSSHRLRFIRRDRDGWPELHDDIIDVVFVQSGQGAVLVGGKMIGESNVPGSEIDGGVQFTITAGDVLHIPAKMPHAYLPSQGDHITYVLLRVPGLGN</sequence>
<protein>
    <recommendedName>
        <fullName evidence="3">Cupin 2 conserved barrel domain-containing protein</fullName>
    </recommendedName>
</protein>
<dbReference type="Proteomes" id="UP000219329">
    <property type="component" value="Unassembled WGS sequence"/>
</dbReference>
<reference evidence="1 2" key="1">
    <citation type="submission" date="2017-08" db="EMBL/GenBank/DDBJ databases">
        <title>Fine stratification of microbial communities through a metagenomic profile of the photic zone.</title>
        <authorList>
            <person name="Haro-Moreno J.M."/>
            <person name="Lopez-Perez M."/>
            <person name="De La Torre J."/>
            <person name="Picazo A."/>
            <person name="Camacho A."/>
            <person name="Rodriguez-Valera F."/>
        </authorList>
    </citation>
    <scope>NUCLEOTIDE SEQUENCE [LARGE SCALE GENOMIC DNA]</scope>
    <source>
        <strain evidence="1">MED-G28</strain>
    </source>
</reference>
<dbReference type="EMBL" id="NTJZ01000017">
    <property type="protein sequence ID" value="PDH32383.1"/>
    <property type="molecule type" value="Genomic_DNA"/>
</dbReference>
<accession>A0A2A5W7X0</accession>
<dbReference type="CDD" id="cd02208">
    <property type="entry name" value="cupin_RmlC-like"/>
    <property type="match status" value="2"/>
</dbReference>
<dbReference type="Gene3D" id="2.60.120.10">
    <property type="entry name" value="Jelly Rolls"/>
    <property type="match status" value="2"/>
</dbReference>
<evidence type="ECO:0000313" key="2">
    <source>
        <dbReference type="Proteomes" id="UP000219329"/>
    </source>
</evidence>
<dbReference type="SUPFAM" id="SSF51182">
    <property type="entry name" value="RmlC-like cupins"/>
    <property type="match status" value="1"/>
</dbReference>
<organism evidence="1 2">
    <name type="scientific">OM182 bacterium MED-G28</name>
    <dbReference type="NCBI Taxonomy" id="1986256"/>
    <lineage>
        <taxon>Bacteria</taxon>
        <taxon>Pseudomonadati</taxon>
        <taxon>Pseudomonadota</taxon>
        <taxon>Gammaproteobacteria</taxon>
        <taxon>OMG group</taxon>
        <taxon>OM182 clade</taxon>
    </lineage>
</organism>
<dbReference type="AlphaFoldDB" id="A0A2A5W7X0"/>
<dbReference type="InterPro" id="IPR014710">
    <property type="entry name" value="RmlC-like_jellyroll"/>
</dbReference>
<name>A0A2A5W7X0_9GAMM</name>